<evidence type="ECO:0000313" key="1">
    <source>
        <dbReference type="EMBL" id="KAF3517818.1"/>
    </source>
</evidence>
<evidence type="ECO:0000313" key="2">
    <source>
        <dbReference type="Proteomes" id="UP000266723"/>
    </source>
</evidence>
<comment type="caution">
    <text evidence="1">The sequence shown here is derived from an EMBL/GenBank/DDBJ whole genome shotgun (WGS) entry which is preliminary data.</text>
</comment>
<protein>
    <submittedName>
        <fullName evidence="1">Uncharacterized protein</fullName>
    </submittedName>
</protein>
<gene>
    <name evidence="1" type="ORF">DY000_02062777</name>
</gene>
<name>A0ABQ7AV09_BRACR</name>
<organism evidence="1 2">
    <name type="scientific">Brassica cretica</name>
    <name type="common">Mustard</name>
    <dbReference type="NCBI Taxonomy" id="69181"/>
    <lineage>
        <taxon>Eukaryota</taxon>
        <taxon>Viridiplantae</taxon>
        <taxon>Streptophyta</taxon>
        <taxon>Embryophyta</taxon>
        <taxon>Tracheophyta</taxon>
        <taxon>Spermatophyta</taxon>
        <taxon>Magnoliopsida</taxon>
        <taxon>eudicotyledons</taxon>
        <taxon>Gunneridae</taxon>
        <taxon>Pentapetalae</taxon>
        <taxon>rosids</taxon>
        <taxon>malvids</taxon>
        <taxon>Brassicales</taxon>
        <taxon>Brassicaceae</taxon>
        <taxon>Brassiceae</taxon>
        <taxon>Brassica</taxon>
    </lineage>
</organism>
<proteinExistence type="predicted"/>
<sequence>MFCSFEFVVFAKSHRTSASPEKLLESSNLAGEIAEVVKSRRSIWELFKSWEKDNRFMFD</sequence>
<dbReference type="EMBL" id="QGKV02001556">
    <property type="protein sequence ID" value="KAF3517818.1"/>
    <property type="molecule type" value="Genomic_DNA"/>
</dbReference>
<dbReference type="Proteomes" id="UP000266723">
    <property type="component" value="Unassembled WGS sequence"/>
</dbReference>
<accession>A0ABQ7AV09</accession>
<keyword evidence="2" id="KW-1185">Reference proteome</keyword>
<reference evidence="1 2" key="1">
    <citation type="journal article" date="2020" name="BMC Genomics">
        <title>Intraspecific diversification of the crop wild relative Brassica cretica Lam. using demographic model selection.</title>
        <authorList>
            <person name="Kioukis A."/>
            <person name="Michalopoulou V.A."/>
            <person name="Briers L."/>
            <person name="Pirintsos S."/>
            <person name="Studholme D.J."/>
            <person name="Pavlidis P."/>
            <person name="Sarris P.F."/>
        </authorList>
    </citation>
    <scope>NUCLEOTIDE SEQUENCE [LARGE SCALE GENOMIC DNA]</scope>
    <source>
        <strain evidence="2">cv. PFS-1207/04</strain>
    </source>
</reference>